<sequence>MESKTARFTVLLDPRKKKAFEKLCAEQDLTPSQVVRQLIRGYLEDHEVDFMKEPLEEASSKS</sequence>
<feature type="domain" description="Ribbon-helix-helix protein RHH" evidence="1">
    <location>
        <begin position="1"/>
        <end position="48"/>
    </location>
</feature>
<dbReference type="EMBL" id="CYHG01000004">
    <property type="protein sequence ID" value="CUB03771.1"/>
    <property type="molecule type" value="Genomic_DNA"/>
</dbReference>
<organism evidence="2 3">
    <name type="scientific">Marinomonas fungiae</name>
    <dbReference type="NCBI Taxonomy" id="1137284"/>
    <lineage>
        <taxon>Bacteria</taxon>
        <taxon>Pseudomonadati</taxon>
        <taxon>Pseudomonadota</taxon>
        <taxon>Gammaproteobacteria</taxon>
        <taxon>Oceanospirillales</taxon>
        <taxon>Oceanospirillaceae</taxon>
        <taxon>Marinomonas</taxon>
    </lineage>
</organism>
<proteinExistence type="predicted"/>
<reference evidence="3" key="1">
    <citation type="submission" date="2015-08" db="EMBL/GenBank/DDBJ databases">
        <authorList>
            <person name="Varghese N."/>
        </authorList>
    </citation>
    <scope>NUCLEOTIDE SEQUENCE [LARGE SCALE GENOMIC DNA]</scope>
    <source>
        <strain evidence="3">JCM 18476</strain>
    </source>
</reference>
<dbReference type="Proteomes" id="UP000182769">
    <property type="component" value="Unassembled WGS sequence"/>
</dbReference>
<dbReference type="InterPro" id="IPR013321">
    <property type="entry name" value="Arc_rbn_hlx_hlx"/>
</dbReference>
<dbReference type="GO" id="GO:0006355">
    <property type="term" value="P:regulation of DNA-templated transcription"/>
    <property type="evidence" value="ECO:0007669"/>
    <property type="project" value="InterPro"/>
</dbReference>
<keyword evidence="3" id="KW-1185">Reference proteome</keyword>
<dbReference type="Gene3D" id="1.10.1220.10">
    <property type="entry name" value="Met repressor-like"/>
    <property type="match status" value="1"/>
</dbReference>
<dbReference type="STRING" id="1137284.GCA_001418205_01622"/>
<evidence type="ECO:0000313" key="3">
    <source>
        <dbReference type="Proteomes" id="UP000182769"/>
    </source>
</evidence>
<dbReference type="InterPro" id="IPR010985">
    <property type="entry name" value="Ribbon_hlx_hlx"/>
</dbReference>
<accession>A0A0K6IL15</accession>
<dbReference type="Pfam" id="PF19839">
    <property type="entry name" value="RHH_9"/>
    <property type="match status" value="1"/>
</dbReference>
<dbReference type="RefSeq" id="WP_055462724.1">
    <property type="nucleotide sequence ID" value="NZ_CYHG01000004.1"/>
</dbReference>
<name>A0A0K6IL15_9GAMM</name>
<dbReference type="SUPFAM" id="SSF47598">
    <property type="entry name" value="Ribbon-helix-helix"/>
    <property type="match status" value="1"/>
</dbReference>
<evidence type="ECO:0000313" key="2">
    <source>
        <dbReference type="EMBL" id="CUB03771.1"/>
    </source>
</evidence>
<protein>
    <submittedName>
        <fullName evidence="2">Ribbon-helix-helix protein, copG family</fullName>
    </submittedName>
</protein>
<evidence type="ECO:0000259" key="1">
    <source>
        <dbReference type="Pfam" id="PF19839"/>
    </source>
</evidence>
<dbReference type="OrthoDB" id="9181780at2"/>
<gene>
    <name evidence="2" type="ORF">Ga0061065_104202</name>
</gene>
<dbReference type="AlphaFoldDB" id="A0A0K6IL15"/>
<dbReference type="InterPro" id="IPR045559">
    <property type="entry name" value="RHH_9"/>
</dbReference>